<dbReference type="InterPro" id="IPR011990">
    <property type="entry name" value="TPR-like_helical_dom_sf"/>
</dbReference>
<dbReference type="Pfam" id="PF14559">
    <property type="entry name" value="TPR_19"/>
    <property type="match status" value="1"/>
</dbReference>
<dbReference type="RefSeq" id="WP_187783409.1">
    <property type="nucleotide sequence ID" value="NZ_JACTVA010000006.1"/>
</dbReference>
<sequence length="264" mass="28374">MIWLLFLALAALALAPLGLTLLRPPRAKGRHDADLALYRAQLAELEREREAGRLDEPAFAAARTEVQRRLLAAPTQEASPRAGRGAATLAAGLFLIPALGLGLYIWHGAPDVPAAPYVERAAAAARDDALLDQLRARLAMTPPQSEGARQGWLLLGNAERARGRLDAAVEAFARVLVIRPDPGIAAELVELHIQRGDTNAASGLLVEALRQAPADPRLRYLSGLLEARAGRPQNARSVWQALLADSPADAPWRALLERELQGLP</sequence>
<evidence type="ECO:0000256" key="1">
    <source>
        <dbReference type="ARBA" id="ARBA00022748"/>
    </source>
</evidence>
<keyword evidence="1" id="KW-0201">Cytochrome c-type biogenesis</keyword>
<evidence type="ECO:0000313" key="5">
    <source>
        <dbReference type="Proteomes" id="UP000626026"/>
    </source>
</evidence>
<feature type="repeat" description="TPR" evidence="2">
    <location>
        <begin position="149"/>
        <end position="182"/>
    </location>
</feature>
<organism evidence="4 5">
    <name type="scientific">Teichococcus aerophilus</name>
    <dbReference type="NCBI Taxonomy" id="1224513"/>
    <lineage>
        <taxon>Bacteria</taxon>
        <taxon>Pseudomonadati</taxon>
        <taxon>Pseudomonadota</taxon>
        <taxon>Alphaproteobacteria</taxon>
        <taxon>Acetobacterales</taxon>
        <taxon>Roseomonadaceae</taxon>
        <taxon>Roseomonas</taxon>
    </lineage>
</organism>
<dbReference type="Proteomes" id="UP000626026">
    <property type="component" value="Unassembled WGS sequence"/>
</dbReference>
<keyword evidence="2" id="KW-0802">TPR repeat</keyword>
<dbReference type="SUPFAM" id="SSF48452">
    <property type="entry name" value="TPR-like"/>
    <property type="match status" value="1"/>
</dbReference>
<dbReference type="NCBIfam" id="TIGR03142">
    <property type="entry name" value="cytochro_ccmI"/>
    <property type="match status" value="1"/>
</dbReference>
<keyword evidence="3" id="KW-0175">Coiled coil</keyword>
<feature type="coiled-coil region" evidence="3">
    <location>
        <begin position="28"/>
        <end position="55"/>
    </location>
</feature>
<gene>
    <name evidence="4" type="primary">ccmI</name>
    <name evidence="4" type="ORF">IBL26_05225</name>
</gene>
<evidence type="ECO:0000256" key="3">
    <source>
        <dbReference type="SAM" id="Coils"/>
    </source>
</evidence>
<protein>
    <submittedName>
        <fullName evidence="4">C-type cytochrome biogenesis protein CcmI</fullName>
    </submittedName>
</protein>
<comment type="caution">
    <text evidence="4">The sequence shown here is derived from an EMBL/GenBank/DDBJ whole genome shotgun (WGS) entry which is preliminary data.</text>
</comment>
<keyword evidence="5" id="KW-1185">Reference proteome</keyword>
<dbReference type="InterPro" id="IPR019734">
    <property type="entry name" value="TPR_rpt"/>
</dbReference>
<evidence type="ECO:0000313" key="4">
    <source>
        <dbReference type="EMBL" id="MBC9206228.1"/>
    </source>
</evidence>
<proteinExistence type="predicted"/>
<name>A0ABR7RIH0_9PROT</name>
<dbReference type="InterPro" id="IPR017560">
    <property type="entry name" value="Cyt_c_biogenesis_CcmI"/>
</dbReference>
<accession>A0ABR7RIH0</accession>
<dbReference type="PROSITE" id="PS50005">
    <property type="entry name" value="TPR"/>
    <property type="match status" value="1"/>
</dbReference>
<dbReference type="EMBL" id="JACTVA010000006">
    <property type="protein sequence ID" value="MBC9206228.1"/>
    <property type="molecule type" value="Genomic_DNA"/>
</dbReference>
<reference evidence="4 5" key="1">
    <citation type="journal article" date="2013" name="Int. J. Syst. Evol. Microbiol.">
        <title>Roseomonas aerophila sp. nov., isolated from air.</title>
        <authorList>
            <person name="Kim S.J."/>
            <person name="Weon H.Y."/>
            <person name="Ahn J.H."/>
            <person name="Hong S.B."/>
            <person name="Seok S.J."/>
            <person name="Whang K.S."/>
            <person name="Kwon S.W."/>
        </authorList>
    </citation>
    <scope>NUCLEOTIDE SEQUENCE [LARGE SCALE GENOMIC DNA]</scope>
    <source>
        <strain evidence="4 5">NBRC 108923</strain>
    </source>
</reference>
<dbReference type="Gene3D" id="1.25.40.10">
    <property type="entry name" value="Tetratricopeptide repeat domain"/>
    <property type="match status" value="1"/>
</dbReference>
<evidence type="ECO:0000256" key="2">
    <source>
        <dbReference type="PROSITE-ProRule" id="PRU00339"/>
    </source>
</evidence>